<name>A0A552WUW3_9MICO</name>
<evidence type="ECO:0000256" key="4">
    <source>
        <dbReference type="ARBA" id="ARBA00022692"/>
    </source>
</evidence>
<keyword evidence="3" id="KW-1003">Cell membrane</keyword>
<protein>
    <submittedName>
        <fullName evidence="9">ABC transporter permease</fullName>
    </submittedName>
</protein>
<dbReference type="Pfam" id="PF00528">
    <property type="entry name" value="BPD_transp_1"/>
    <property type="match status" value="1"/>
</dbReference>
<organism evidence="9 10">
    <name type="scientific">Georgenia yuyongxinii</name>
    <dbReference type="NCBI Taxonomy" id="2589797"/>
    <lineage>
        <taxon>Bacteria</taxon>
        <taxon>Bacillati</taxon>
        <taxon>Actinomycetota</taxon>
        <taxon>Actinomycetes</taxon>
        <taxon>Micrococcales</taxon>
        <taxon>Bogoriellaceae</taxon>
        <taxon>Georgenia</taxon>
    </lineage>
</organism>
<dbReference type="AlphaFoldDB" id="A0A552WUW3"/>
<evidence type="ECO:0000313" key="9">
    <source>
        <dbReference type="EMBL" id="TRW46564.1"/>
    </source>
</evidence>
<keyword evidence="5 7" id="KW-1133">Transmembrane helix</keyword>
<dbReference type="GO" id="GO:0005886">
    <property type="term" value="C:plasma membrane"/>
    <property type="evidence" value="ECO:0007669"/>
    <property type="project" value="UniProtKB-SubCell"/>
</dbReference>
<dbReference type="EMBL" id="VJXR01000008">
    <property type="protein sequence ID" value="TRW46564.1"/>
    <property type="molecule type" value="Genomic_DNA"/>
</dbReference>
<dbReference type="PANTHER" id="PTHR30151">
    <property type="entry name" value="ALKANE SULFONATE ABC TRANSPORTER-RELATED, MEMBRANE SUBUNIT"/>
    <property type="match status" value="1"/>
</dbReference>
<dbReference type="PANTHER" id="PTHR30151:SF20">
    <property type="entry name" value="ABC TRANSPORTER PERMEASE PROTEIN HI_0355-RELATED"/>
    <property type="match status" value="1"/>
</dbReference>
<feature type="transmembrane region" description="Helical" evidence="7">
    <location>
        <begin position="244"/>
        <end position="267"/>
    </location>
</feature>
<comment type="subcellular location">
    <subcellularLocation>
        <location evidence="1 7">Cell membrane</location>
        <topology evidence="1 7">Multi-pass membrane protein</topology>
    </subcellularLocation>
</comment>
<evidence type="ECO:0000256" key="5">
    <source>
        <dbReference type="ARBA" id="ARBA00022989"/>
    </source>
</evidence>
<evidence type="ECO:0000256" key="2">
    <source>
        <dbReference type="ARBA" id="ARBA00022448"/>
    </source>
</evidence>
<feature type="domain" description="ABC transmembrane type-1" evidence="8">
    <location>
        <begin position="84"/>
        <end position="264"/>
    </location>
</feature>
<gene>
    <name evidence="9" type="ORF">FJ693_04530</name>
</gene>
<dbReference type="GO" id="GO:0055085">
    <property type="term" value="P:transmembrane transport"/>
    <property type="evidence" value="ECO:0007669"/>
    <property type="project" value="InterPro"/>
</dbReference>
<evidence type="ECO:0000256" key="1">
    <source>
        <dbReference type="ARBA" id="ARBA00004651"/>
    </source>
</evidence>
<keyword evidence="6 7" id="KW-0472">Membrane</keyword>
<sequence length="279" mass="29971">MTAVSAPDKGLRRDVAARARTRPAKQSGTSPLATVGLPALAVVIIAALWWLATVAFEIPEYLVPGPQVVTGRLVELGPYLLQQTWVTLGETLAGFVLSILIGIPVAMAIARFRVVELMVYPLLLAVNSVPKVAIAPILVVWMGFGQTPKIVMVILLCFFPIVLSTVSGLRSTPSELVELSRSLDASNLQEFRKIRFRWAMPQVFVGLKNAISLAVIGAVIAEFVGASSGLGFVIVQSGASADTALAFAAIVLLALISIVLFYLLVWLEKVLLPWAEENR</sequence>
<dbReference type="InterPro" id="IPR035906">
    <property type="entry name" value="MetI-like_sf"/>
</dbReference>
<reference evidence="9 10" key="1">
    <citation type="submission" date="2019-07" db="EMBL/GenBank/DDBJ databases">
        <title>Georgenia wutianyii sp. nov. and Georgenia *** sp. nov. isolated from plateau pika (Ochotona curzoniae) in the Qinghai-Tibet plateau of China.</title>
        <authorList>
            <person name="Tian Z."/>
        </authorList>
    </citation>
    <scope>NUCLEOTIDE SEQUENCE [LARGE SCALE GENOMIC DNA]</scope>
    <source>
        <strain evidence="9 10">Z446</strain>
    </source>
</reference>
<keyword evidence="4 7" id="KW-0812">Transmembrane</keyword>
<comment type="caution">
    <text evidence="9">The sequence shown here is derived from an EMBL/GenBank/DDBJ whole genome shotgun (WGS) entry which is preliminary data.</text>
</comment>
<keyword evidence="2 7" id="KW-0813">Transport</keyword>
<dbReference type="SUPFAM" id="SSF161098">
    <property type="entry name" value="MetI-like"/>
    <property type="match status" value="1"/>
</dbReference>
<dbReference type="PROSITE" id="PS50928">
    <property type="entry name" value="ABC_TM1"/>
    <property type="match status" value="1"/>
</dbReference>
<feature type="transmembrane region" description="Helical" evidence="7">
    <location>
        <begin position="150"/>
        <end position="169"/>
    </location>
</feature>
<evidence type="ECO:0000256" key="6">
    <source>
        <dbReference type="ARBA" id="ARBA00023136"/>
    </source>
</evidence>
<feature type="transmembrane region" description="Helical" evidence="7">
    <location>
        <begin position="203"/>
        <end position="224"/>
    </location>
</feature>
<feature type="transmembrane region" description="Helical" evidence="7">
    <location>
        <begin position="92"/>
        <end position="110"/>
    </location>
</feature>
<feature type="transmembrane region" description="Helical" evidence="7">
    <location>
        <begin position="32"/>
        <end position="52"/>
    </location>
</feature>
<dbReference type="CDD" id="cd06261">
    <property type="entry name" value="TM_PBP2"/>
    <property type="match status" value="1"/>
</dbReference>
<dbReference type="RefSeq" id="WP_143417344.1">
    <property type="nucleotide sequence ID" value="NZ_VJXR01000008.1"/>
</dbReference>
<evidence type="ECO:0000256" key="7">
    <source>
        <dbReference type="RuleBase" id="RU363032"/>
    </source>
</evidence>
<evidence type="ECO:0000313" key="10">
    <source>
        <dbReference type="Proteomes" id="UP000318693"/>
    </source>
</evidence>
<accession>A0A552WUW3</accession>
<dbReference type="InterPro" id="IPR000515">
    <property type="entry name" value="MetI-like"/>
</dbReference>
<feature type="transmembrane region" description="Helical" evidence="7">
    <location>
        <begin position="122"/>
        <end position="144"/>
    </location>
</feature>
<dbReference type="Proteomes" id="UP000318693">
    <property type="component" value="Unassembled WGS sequence"/>
</dbReference>
<evidence type="ECO:0000259" key="8">
    <source>
        <dbReference type="PROSITE" id="PS50928"/>
    </source>
</evidence>
<keyword evidence="10" id="KW-1185">Reference proteome</keyword>
<evidence type="ECO:0000256" key="3">
    <source>
        <dbReference type="ARBA" id="ARBA00022475"/>
    </source>
</evidence>
<proteinExistence type="inferred from homology"/>
<comment type="similarity">
    <text evidence="7">Belongs to the binding-protein-dependent transport system permease family.</text>
</comment>
<dbReference type="Gene3D" id="1.10.3720.10">
    <property type="entry name" value="MetI-like"/>
    <property type="match status" value="1"/>
</dbReference>